<sequence length="91" mass="9727">MFFLTIMSFFIFAISGVQLVSGNYLLVGIPALVVSGMVPVLSSILSNRRTPSYNSDDGWDDAAWDDPSWYDDDNRGSCDPGGCGCGCGDSC</sequence>
<keyword evidence="1" id="KW-1133">Transmembrane helix</keyword>
<reference evidence="2 3" key="1">
    <citation type="submission" date="2019-12" db="EMBL/GenBank/DDBJ databases">
        <title>Whole-genome analyses of novel actinobacteria.</title>
        <authorList>
            <person name="Sahin N."/>
            <person name="Saygin H."/>
        </authorList>
    </citation>
    <scope>NUCLEOTIDE SEQUENCE [LARGE SCALE GENOMIC DNA]</scope>
    <source>
        <strain evidence="2 3">KC615</strain>
    </source>
</reference>
<feature type="transmembrane region" description="Helical" evidence="1">
    <location>
        <begin position="26"/>
        <end position="45"/>
    </location>
</feature>
<keyword evidence="1" id="KW-0812">Transmembrane</keyword>
<organism evidence="2 3">
    <name type="scientific">Shimazuella alba</name>
    <dbReference type="NCBI Taxonomy" id="2690964"/>
    <lineage>
        <taxon>Bacteria</taxon>
        <taxon>Bacillati</taxon>
        <taxon>Bacillota</taxon>
        <taxon>Bacilli</taxon>
        <taxon>Bacillales</taxon>
        <taxon>Thermoactinomycetaceae</taxon>
        <taxon>Shimazuella</taxon>
    </lineage>
</organism>
<evidence type="ECO:0000313" key="2">
    <source>
        <dbReference type="EMBL" id="MXQ54738.1"/>
    </source>
</evidence>
<evidence type="ECO:0000256" key="1">
    <source>
        <dbReference type="SAM" id="Phobius"/>
    </source>
</evidence>
<keyword evidence="3" id="KW-1185">Reference proteome</keyword>
<dbReference type="Proteomes" id="UP000430692">
    <property type="component" value="Unassembled WGS sequence"/>
</dbReference>
<gene>
    <name evidence="2" type="ORF">GSM42_13635</name>
</gene>
<protein>
    <submittedName>
        <fullName evidence="2">Uncharacterized protein</fullName>
    </submittedName>
</protein>
<keyword evidence="1" id="KW-0472">Membrane</keyword>
<dbReference type="AlphaFoldDB" id="A0A6I4VVU6"/>
<name>A0A6I4VVU6_9BACL</name>
<accession>A0A6I4VVU6</accession>
<proteinExistence type="predicted"/>
<evidence type="ECO:0000313" key="3">
    <source>
        <dbReference type="Proteomes" id="UP000430692"/>
    </source>
</evidence>
<dbReference type="RefSeq" id="WP_160802092.1">
    <property type="nucleotide sequence ID" value="NZ_WUUL01000009.1"/>
</dbReference>
<comment type="caution">
    <text evidence="2">The sequence shown here is derived from an EMBL/GenBank/DDBJ whole genome shotgun (WGS) entry which is preliminary data.</text>
</comment>
<dbReference type="EMBL" id="WUUL01000009">
    <property type="protein sequence ID" value="MXQ54738.1"/>
    <property type="molecule type" value="Genomic_DNA"/>
</dbReference>